<protein>
    <submittedName>
        <fullName evidence="7">Metal tolerance protein C3</fullName>
    </submittedName>
</protein>
<proteinExistence type="predicted"/>
<reference evidence="7 8" key="1">
    <citation type="journal article" date="2017" name="Genome Biol.">
        <title>New reference genome sequences of hot pepper reveal the massive evolution of plant disease-resistance genes by retroduplication.</title>
        <authorList>
            <person name="Kim S."/>
            <person name="Park J."/>
            <person name="Yeom S.I."/>
            <person name="Kim Y.M."/>
            <person name="Seo E."/>
            <person name="Kim K.T."/>
            <person name="Kim M.S."/>
            <person name="Lee J.M."/>
            <person name="Cheong K."/>
            <person name="Shin H.S."/>
            <person name="Kim S.B."/>
            <person name="Han K."/>
            <person name="Lee J."/>
            <person name="Park M."/>
            <person name="Lee H.A."/>
            <person name="Lee H.Y."/>
            <person name="Lee Y."/>
            <person name="Oh S."/>
            <person name="Lee J.H."/>
            <person name="Choi E."/>
            <person name="Choi E."/>
            <person name="Lee S.E."/>
            <person name="Jeon J."/>
            <person name="Kim H."/>
            <person name="Choi G."/>
            <person name="Song H."/>
            <person name="Lee J."/>
            <person name="Lee S.C."/>
            <person name="Kwon J.K."/>
            <person name="Lee H.Y."/>
            <person name="Koo N."/>
            <person name="Hong Y."/>
            <person name="Kim R.W."/>
            <person name="Kang W.H."/>
            <person name="Huh J.H."/>
            <person name="Kang B.C."/>
            <person name="Yang T.J."/>
            <person name="Lee Y.H."/>
            <person name="Bennetzen J.L."/>
            <person name="Choi D."/>
        </authorList>
    </citation>
    <scope>NUCLEOTIDE SEQUENCE [LARGE SCALE GENOMIC DNA]</scope>
    <source>
        <strain evidence="8">cv. PBC81</strain>
    </source>
</reference>
<dbReference type="InterPro" id="IPR010658">
    <property type="entry name" value="Nodulin-like"/>
</dbReference>
<dbReference type="EMBL" id="MLFT02000102">
    <property type="protein sequence ID" value="PHT29519.1"/>
    <property type="molecule type" value="Genomic_DNA"/>
</dbReference>
<reference evidence="8" key="2">
    <citation type="journal article" date="2017" name="J. Anim. Genet.">
        <title>Multiple reference genome sequences of hot pepper reveal the massive evolution of plant disease resistance genes by retroduplication.</title>
        <authorList>
            <person name="Kim S."/>
            <person name="Park J."/>
            <person name="Yeom S.-I."/>
            <person name="Kim Y.-M."/>
            <person name="Seo E."/>
            <person name="Kim K.-T."/>
            <person name="Kim M.-S."/>
            <person name="Lee J.M."/>
            <person name="Cheong K."/>
            <person name="Shin H.-S."/>
            <person name="Kim S.-B."/>
            <person name="Han K."/>
            <person name="Lee J."/>
            <person name="Park M."/>
            <person name="Lee H.-A."/>
            <person name="Lee H.-Y."/>
            <person name="Lee Y."/>
            <person name="Oh S."/>
            <person name="Lee J.H."/>
            <person name="Choi E."/>
            <person name="Choi E."/>
            <person name="Lee S.E."/>
            <person name="Jeon J."/>
            <person name="Kim H."/>
            <person name="Choi G."/>
            <person name="Song H."/>
            <person name="Lee J."/>
            <person name="Lee S.-C."/>
            <person name="Kwon J.-K."/>
            <person name="Lee H.-Y."/>
            <person name="Koo N."/>
            <person name="Hong Y."/>
            <person name="Kim R.W."/>
            <person name="Kang W.-H."/>
            <person name="Huh J.H."/>
            <person name="Kang B.-C."/>
            <person name="Yang T.-J."/>
            <person name="Lee Y.-H."/>
            <person name="Bennetzen J.L."/>
            <person name="Choi D."/>
        </authorList>
    </citation>
    <scope>NUCLEOTIDE SEQUENCE [LARGE SCALE GENOMIC DNA]</scope>
    <source>
        <strain evidence="8">cv. PBC81</strain>
    </source>
</reference>
<keyword evidence="2 5" id="KW-0812">Transmembrane</keyword>
<comment type="caution">
    <text evidence="7">The sequence shown here is derived from an EMBL/GenBank/DDBJ whole genome shotgun (WGS) entry which is preliminary data.</text>
</comment>
<keyword evidence="8" id="KW-1185">Reference proteome</keyword>
<name>A0A2G2V993_CAPBA</name>
<gene>
    <name evidence="7" type="ORF">CQW23_30889</name>
</gene>
<feature type="transmembrane region" description="Helical" evidence="5">
    <location>
        <begin position="175"/>
        <end position="195"/>
    </location>
</feature>
<dbReference type="PANTHER" id="PTHR21576">
    <property type="entry name" value="UNCHARACTERIZED NODULIN-LIKE PROTEIN"/>
    <property type="match status" value="1"/>
</dbReference>
<evidence type="ECO:0000256" key="2">
    <source>
        <dbReference type="ARBA" id="ARBA00022692"/>
    </source>
</evidence>
<evidence type="ECO:0000259" key="6">
    <source>
        <dbReference type="Pfam" id="PF06813"/>
    </source>
</evidence>
<keyword evidence="3 5" id="KW-1133">Transmembrane helix</keyword>
<evidence type="ECO:0000313" key="7">
    <source>
        <dbReference type="EMBL" id="PHT29519.1"/>
    </source>
</evidence>
<dbReference type="STRING" id="33114.A0A2G2V993"/>
<keyword evidence="4 5" id="KW-0472">Membrane</keyword>
<evidence type="ECO:0000313" key="8">
    <source>
        <dbReference type="Proteomes" id="UP000224567"/>
    </source>
</evidence>
<dbReference type="AlphaFoldDB" id="A0A2G2V993"/>
<dbReference type="PANTHER" id="PTHR21576:SF97">
    <property type="entry name" value="MAJOR FACILITATOR SUPERFAMILY PROTEIN"/>
    <property type="match status" value="1"/>
</dbReference>
<organism evidence="7 8">
    <name type="scientific">Capsicum baccatum</name>
    <name type="common">Peruvian pepper</name>
    <dbReference type="NCBI Taxonomy" id="33114"/>
    <lineage>
        <taxon>Eukaryota</taxon>
        <taxon>Viridiplantae</taxon>
        <taxon>Streptophyta</taxon>
        <taxon>Embryophyta</taxon>
        <taxon>Tracheophyta</taxon>
        <taxon>Spermatophyta</taxon>
        <taxon>Magnoliopsida</taxon>
        <taxon>eudicotyledons</taxon>
        <taxon>Gunneridae</taxon>
        <taxon>Pentapetalae</taxon>
        <taxon>asterids</taxon>
        <taxon>lamiids</taxon>
        <taxon>Solanales</taxon>
        <taxon>Solanaceae</taxon>
        <taxon>Solanoideae</taxon>
        <taxon>Capsiceae</taxon>
        <taxon>Capsicum</taxon>
    </lineage>
</organism>
<sequence length="245" mass="27217">MFMRFNPQTLKAAIKIAGMQQKALGAVEKMGKRSARDVKPITRPFTPKVNGTVIPYKTKDKTFDRLTPSLLPFSLNLSDPAPPAPFESTRQLAIIGVANDVGENVGILLGKACNNFPPWVILLVGVCLSLFGYGVLWLAVSQTVLSLPYWVVLIQAVEQLVENKPPEKMTLNQLAWLYSIMLTAAVVKLALWLYCESSRNDIVLAYAKEARKIAVNEHKPVLVEEVGKFKTQGKEECWCRSQTSI</sequence>
<comment type="subcellular location">
    <subcellularLocation>
        <location evidence="1">Membrane</location>
        <topology evidence="1">Multi-pass membrane protein</topology>
    </subcellularLocation>
</comment>
<feature type="transmembrane region" description="Helical" evidence="5">
    <location>
        <begin position="119"/>
        <end position="140"/>
    </location>
</feature>
<evidence type="ECO:0000256" key="3">
    <source>
        <dbReference type="ARBA" id="ARBA00022989"/>
    </source>
</evidence>
<evidence type="ECO:0000256" key="5">
    <source>
        <dbReference type="SAM" id="Phobius"/>
    </source>
</evidence>
<accession>A0A2G2V993</accession>
<dbReference type="Proteomes" id="UP000224567">
    <property type="component" value="Unassembled WGS sequence"/>
</dbReference>
<feature type="domain" description="Nodulin-like" evidence="6">
    <location>
        <begin position="89"/>
        <end position="155"/>
    </location>
</feature>
<dbReference type="Pfam" id="PF06813">
    <property type="entry name" value="Nodulin-like"/>
    <property type="match status" value="1"/>
</dbReference>
<evidence type="ECO:0000256" key="1">
    <source>
        <dbReference type="ARBA" id="ARBA00004141"/>
    </source>
</evidence>
<dbReference type="GO" id="GO:0016020">
    <property type="term" value="C:membrane"/>
    <property type="evidence" value="ECO:0007669"/>
    <property type="project" value="UniProtKB-SubCell"/>
</dbReference>
<evidence type="ECO:0000256" key="4">
    <source>
        <dbReference type="ARBA" id="ARBA00023136"/>
    </source>
</evidence>
<dbReference type="OrthoDB" id="410267at2759"/>